<comment type="function">
    <text evidence="12">Accessory subunit of the mitochondrial membrane respiratory chain NADH dehydrogenase (Complex I), that is believed not to be involved in catalysis. Complex I functions in the transfer of electrons from NADH to the respiratory chain. The immediate electron acceptor for the enzyme is believed to be ubiquinone. Involved in the interferon/all-trans-retinoic acid (IFN/RA) induced cell death. This apoptotic activity is inhibited by interaction with viral IRF1. Prevents the transactivation of STAT3 target genes. May play a role in CARD15-mediated innate mucosal responses and serve to regulate intestinal epithelial cell responses to microbes.</text>
</comment>
<dbReference type="AlphaFoldDB" id="A0A6I9VW24"/>
<comment type="function">
    <text evidence="14">Complex I functions in the transfer of electrons from NADH to the respiratory chain. Accessory subunit of the mitochondrial membrane respiratory chain NADH dehydrogenase (Complex I), that is believed not to be involved in catalysis.</text>
</comment>
<evidence type="ECO:0000256" key="7">
    <source>
        <dbReference type="ARBA" id="ARBA00022792"/>
    </source>
</evidence>
<evidence type="ECO:0000256" key="4">
    <source>
        <dbReference type="ARBA" id="ARBA00022448"/>
    </source>
</evidence>
<dbReference type="GeneID" id="105423163"/>
<evidence type="ECO:0000256" key="9">
    <source>
        <dbReference type="ARBA" id="ARBA00022989"/>
    </source>
</evidence>
<evidence type="ECO:0000256" key="12">
    <source>
        <dbReference type="ARBA" id="ARBA00045908"/>
    </source>
</evidence>
<dbReference type="PANTHER" id="PTHR12966">
    <property type="entry name" value="NADH DEHYDROGENASE UBIQUINONE 1 ALPHA SUBCOMPLEX SUBUNIT 13"/>
    <property type="match status" value="1"/>
</dbReference>
<comment type="similarity">
    <text evidence="2 14">Belongs to the complex I NDUFA13 subunit family.</text>
</comment>
<reference evidence="16" key="1">
    <citation type="submission" date="2025-08" db="UniProtKB">
        <authorList>
            <consortium name="RefSeq"/>
        </authorList>
    </citation>
    <scope>IDENTIFICATION</scope>
</reference>
<keyword evidence="7 14" id="KW-0999">Mitochondrion inner membrane</keyword>
<protein>
    <recommendedName>
        <fullName evidence="3 14">NADH dehydrogenase [ubiquinone] 1 alpha subcomplex subunit 13</fullName>
    </recommendedName>
</protein>
<gene>
    <name evidence="16" type="primary">LOC105423163</name>
</gene>
<evidence type="ECO:0000256" key="6">
    <source>
        <dbReference type="ARBA" id="ARBA00022692"/>
    </source>
</evidence>
<keyword evidence="8 14" id="KW-0249">Electron transport</keyword>
<keyword evidence="5 14" id="KW-0679">Respiratory chain</keyword>
<keyword evidence="6 14" id="KW-0812">Transmembrane</keyword>
<evidence type="ECO:0000256" key="5">
    <source>
        <dbReference type="ARBA" id="ARBA00022660"/>
    </source>
</evidence>
<evidence type="ECO:0000256" key="2">
    <source>
        <dbReference type="ARBA" id="ARBA00007312"/>
    </source>
</evidence>
<dbReference type="InterPro" id="IPR009346">
    <property type="entry name" value="GRIM-19"/>
</dbReference>
<evidence type="ECO:0000313" key="15">
    <source>
        <dbReference type="Proteomes" id="UP000504615"/>
    </source>
</evidence>
<evidence type="ECO:0000256" key="11">
    <source>
        <dbReference type="ARBA" id="ARBA00023136"/>
    </source>
</evidence>
<proteinExistence type="inferred from homology"/>
<keyword evidence="11 14" id="KW-0472">Membrane</keyword>
<name>A0A6I9VW24_9HYME</name>
<dbReference type="CTD" id="31578"/>
<keyword evidence="9 14" id="KW-1133">Transmembrane helix</keyword>
<dbReference type="GO" id="GO:0005743">
    <property type="term" value="C:mitochondrial inner membrane"/>
    <property type="evidence" value="ECO:0007669"/>
    <property type="project" value="UniProtKB-SubCell"/>
</dbReference>
<comment type="subcellular location">
    <subcellularLocation>
        <location evidence="1 14">Mitochondrion inner membrane</location>
        <topology evidence="1 14">Single-pass membrane protein</topology>
        <orientation evidence="1 14">Matrix side</orientation>
    </subcellularLocation>
</comment>
<evidence type="ECO:0000256" key="8">
    <source>
        <dbReference type="ARBA" id="ARBA00022982"/>
    </source>
</evidence>
<dbReference type="KEGG" id="pbar:105423163"/>
<dbReference type="Proteomes" id="UP000504615">
    <property type="component" value="Unplaced"/>
</dbReference>
<keyword evidence="10 14" id="KW-0496">Mitochondrion</keyword>
<sequence length="153" mass="18008">MNTTADSKRMQDLPPKGGYGPIQTERIKLRSILGTKSVIGFLLFSTFGGLYTYYLSYKNVKRQQIEMRSAKLAIFPLLIAERDRAVLKQMRRNRDVEAELMKNVERWEVGTYYGEPIFFLDDSNQYRDPLFLEHFVFSDPNEVMTRSMRPFFL</sequence>
<evidence type="ECO:0000313" key="16">
    <source>
        <dbReference type="RefSeq" id="XP_011631122.1"/>
    </source>
</evidence>
<organism evidence="15 16">
    <name type="scientific">Pogonomyrmex barbatus</name>
    <name type="common">red harvester ant</name>
    <dbReference type="NCBI Taxonomy" id="144034"/>
    <lineage>
        <taxon>Eukaryota</taxon>
        <taxon>Metazoa</taxon>
        <taxon>Ecdysozoa</taxon>
        <taxon>Arthropoda</taxon>
        <taxon>Hexapoda</taxon>
        <taxon>Insecta</taxon>
        <taxon>Pterygota</taxon>
        <taxon>Neoptera</taxon>
        <taxon>Endopterygota</taxon>
        <taxon>Hymenoptera</taxon>
        <taxon>Apocrita</taxon>
        <taxon>Aculeata</taxon>
        <taxon>Formicoidea</taxon>
        <taxon>Formicidae</taxon>
        <taxon>Myrmicinae</taxon>
        <taxon>Pogonomyrmex</taxon>
    </lineage>
</organism>
<dbReference type="GO" id="GO:0045271">
    <property type="term" value="C:respiratory chain complex I"/>
    <property type="evidence" value="ECO:0007669"/>
    <property type="project" value="UniProtKB-UniRule"/>
</dbReference>
<dbReference type="RefSeq" id="XP_011631122.1">
    <property type="nucleotide sequence ID" value="XM_011632820.1"/>
</dbReference>
<dbReference type="Pfam" id="PF06212">
    <property type="entry name" value="GRIM-19"/>
    <property type="match status" value="1"/>
</dbReference>
<evidence type="ECO:0000256" key="13">
    <source>
        <dbReference type="ARBA" id="ARBA00046797"/>
    </source>
</evidence>
<dbReference type="PANTHER" id="PTHR12966:SF0">
    <property type="entry name" value="NADH DEHYDROGENASE [UBIQUINONE] 1 ALPHA SUBCOMPLEX SUBUNIT 13"/>
    <property type="match status" value="1"/>
</dbReference>
<evidence type="ECO:0000256" key="14">
    <source>
        <dbReference type="RuleBase" id="RU368034"/>
    </source>
</evidence>
<keyword evidence="15" id="KW-1185">Reference proteome</keyword>
<accession>A0A6I9VW24</accession>
<evidence type="ECO:0000256" key="10">
    <source>
        <dbReference type="ARBA" id="ARBA00023128"/>
    </source>
</evidence>
<evidence type="ECO:0000256" key="3">
    <source>
        <dbReference type="ARBA" id="ARBA00018192"/>
    </source>
</evidence>
<evidence type="ECO:0000256" key="1">
    <source>
        <dbReference type="ARBA" id="ARBA00004298"/>
    </source>
</evidence>
<keyword evidence="4 14" id="KW-0813">Transport</keyword>
<comment type="subunit">
    <text evidence="13">Complex I is composed of 45 different subunits. Interacts with CARD15, but not with CARD4. Interacts with STAT3, but not with STAT1, STAT2 and STAT5A. Interacts with OLFM4.</text>
</comment>
<feature type="transmembrane region" description="Helical" evidence="14">
    <location>
        <begin position="38"/>
        <end position="57"/>
    </location>
</feature>
<dbReference type="OrthoDB" id="3308at2759"/>